<dbReference type="EC" id="3.4.19.13" evidence="11"/>
<evidence type="ECO:0000256" key="12">
    <source>
        <dbReference type="SAM" id="SignalP"/>
    </source>
</evidence>
<dbReference type="RefSeq" id="WP_009599460.1">
    <property type="nucleotide sequence ID" value="NZ_AEIU01000005.1"/>
</dbReference>
<organism evidence="13 14">
    <name type="scientific">Vibrio caribbeanicus ATCC BAA-2122</name>
    <dbReference type="NCBI Taxonomy" id="796620"/>
    <lineage>
        <taxon>Bacteria</taxon>
        <taxon>Pseudomonadati</taxon>
        <taxon>Pseudomonadota</taxon>
        <taxon>Gammaproteobacteria</taxon>
        <taxon>Vibrionales</taxon>
        <taxon>Vibrionaceae</taxon>
        <taxon>Vibrio</taxon>
    </lineage>
</organism>
<feature type="active site" description="Nucleophile" evidence="9">
    <location>
        <position position="403"/>
    </location>
</feature>
<evidence type="ECO:0000256" key="11">
    <source>
        <dbReference type="RuleBase" id="RU368036"/>
    </source>
</evidence>
<dbReference type="InterPro" id="IPR029055">
    <property type="entry name" value="Ntn_hydrolases_N"/>
</dbReference>
<feature type="binding site" evidence="10">
    <location>
        <begin position="467"/>
        <end position="468"/>
    </location>
    <ligand>
        <name>L-glutamate</name>
        <dbReference type="ChEBI" id="CHEBI:29985"/>
    </ligand>
</feature>
<dbReference type="eggNOG" id="COG0405">
    <property type="taxonomic scope" value="Bacteria"/>
</dbReference>
<keyword evidence="4 11" id="KW-0808">Transferase</keyword>
<evidence type="ECO:0000256" key="8">
    <source>
        <dbReference type="ARBA" id="ARBA00047417"/>
    </source>
</evidence>
<dbReference type="GO" id="GO:0006751">
    <property type="term" value="P:glutathione catabolic process"/>
    <property type="evidence" value="ECO:0007669"/>
    <property type="project" value="UniProtKB-UniRule"/>
</dbReference>
<dbReference type="MEROPS" id="T03.001"/>
<dbReference type="AlphaFoldDB" id="E3BF05"/>
<dbReference type="Pfam" id="PF01019">
    <property type="entry name" value="G_glu_transpept"/>
    <property type="match status" value="1"/>
</dbReference>
<evidence type="ECO:0000256" key="5">
    <source>
        <dbReference type="ARBA" id="ARBA00022801"/>
    </source>
</evidence>
<dbReference type="PANTHER" id="PTHR43199">
    <property type="entry name" value="GLUTATHIONE HYDROLASE"/>
    <property type="match status" value="1"/>
</dbReference>
<comment type="catalytic activity">
    <reaction evidence="1 11">
        <text>an S-substituted glutathione + H2O = an S-substituted L-cysteinylglycine + L-glutamate</text>
        <dbReference type="Rhea" id="RHEA:59468"/>
        <dbReference type="ChEBI" id="CHEBI:15377"/>
        <dbReference type="ChEBI" id="CHEBI:29985"/>
        <dbReference type="ChEBI" id="CHEBI:90779"/>
        <dbReference type="ChEBI" id="CHEBI:143103"/>
        <dbReference type="EC" id="3.4.19.13"/>
    </reaction>
</comment>
<comment type="PTM">
    <text evidence="11">Cleaved by autocatalysis into a large and a small subunit.</text>
</comment>
<dbReference type="InterPro" id="IPR043137">
    <property type="entry name" value="GGT_ssub_C"/>
</dbReference>
<dbReference type="SUPFAM" id="SSF56235">
    <property type="entry name" value="N-terminal nucleophile aminohydrolases (Ntn hydrolases)"/>
    <property type="match status" value="1"/>
</dbReference>
<keyword evidence="7 11" id="KW-0012">Acyltransferase</keyword>
<comment type="catalytic activity">
    <reaction evidence="2 11">
        <text>glutathione + H2O = L-cysteinylglycine + L-glutamate</text>
        <dbReference type="Rhea" id="RHEA:28807"/>
        <dbReference type="ChEBI" id="CHEBI:15377"/>
        <dbReference type="ChEBI" id="CHEBI:29985"/>
        <dbReference type="ChEBI" id="CHEBI:57925"/>
        <dbReference type="ChEBI" id="CHEBI:61694"/>
        <dbReference type="EC" id="3.4.19.13"/>
    </reaction>
</comment>
<evidence type="ECO:0000256" key="6">
    <source>
        <dbReference type="ARBA" id="ARBA00023145"/>
    </source>
</evidence>
<evidence type="ECO:0000256" key="1">
    <source>
        <dbReference type="ARBA" id="ARBA00001049"/>
    </source>
</evidence>
<protein>
    <recommendedName>
        <fullName evidence="11">Glutathione hydrolase proenzyme</fullName>
        <ecNumber evidence="11">2.3.2.2</ecNumber>
        <ecNumber evidence="11">3.4.19.13</ecNumber>
    </recommendedName>
    <component>
        <recommendedName>
            <fullName evidence="11">Glutathione hydrolase large chain</fullName>
        </recommendedName>
    </component>
    <component>
        <recommendedName>
            <fullName evidence="11">Glutathione hydrolase small chain</fullName>
        </recommendedName>
    </component>
</protein>
<evidence type="ECO:0000256" key="3">
    <source>
        <dbReference type="ARBA" id="ARBA00009381"/>
    </source>
</evidence>
<keyword evidence="11" id="KW-0317">Glutathione biosynthesis</keyword>
<feature type="signal peptide" evidence="12">
    <location>
        <begin position="1"/>
        <end position="20"/>
    </location>
</feature>
<feature type="binding site" evidence="10">
    <location>
        <position position="113"/>
    </location>
    <ligand>
        <name>L-glutamate</name>
        <dbReference type="ChEBI" id="CHEBI:29985"/>
    </ligand>
</feature>
<dbReference type="Proteomes" id="UP000002943">
    <property type="component" value="Unassembled WGS sequence"/>
</dbReference>
<dbReference type="NCBIfam" id="TIGR00066">
    <property type="entry name" value="g_glut_trans"/>
    <property type="match status" value="1"/>
</dbReference>
<dbReference type="STRING" id="796620.VIBC2010_05569"/>
<evidence type="ECO:0000256" key="2">
    <source>
        <dbReference type="ARBA" id="ARBA00001089"/>
    </source>
</evidence>
<feature type="binding site" evidence="10">
    <location>
        <position position="489"/>
    </location>
    <ligand>
        <name>L-glutamate</name>
        <dbReference type="ChEBI" id="CHEBI:29985"/>
    </ligand>
</feature>
<dbReference type="PROSITE" id="PS51257">
    <property type="entry name" value="PROKAR_LIPOPROTEIN"/>
    <property type="match status" value="1"/>
</dbReference>
<dbReference type="GO" id="GO:0036374">
    <property type="term" value="F:glutathione hydrolase activity"/>
    <property type="evidence" value="ECO:0007669"/>
    <property type="project" value="UniProtKB-UniRule"/>
</dbReference>
<dbReference type="EC" id="2.3.2.2" evidence="11"/>
<dbReference type="OrthoDB" id="5297205at2"/>
<dbReference type="EMBL" id="AEIU01000005">
    <property type="protein sequence ID" value="EFP98368.1"/>
    <property type="molecule type" value="Genomic_DNA"/>
</dbReference>
<evidence type="ECO:0000256" key="4">
    <source>
        <dbReference type="ARBA" id="ARBA00022679"/>
    </source>
</evidence>
<evidence type="ECO:0000256" key="10">
    <source>
        <dbReference type="PIRSR" id="PIRSR600101-2"/>
    </source>
</evidence>
<evidence type="ECO:0000256" key="7">
    <source>
        <dbReference type="ARBA" id="ARBA00023315"/>
    </source>
</evidence>
<feature type="chain" id="PRO_5003167012" description="Glutathione hydrolase proenzyme" evidence="12">
    <location>
        <begin position="21"/>
        <end position="582"/>
    </location>
</feature>
<proteinExistence type="inferred from homology"/>
<dbReference type="InterPro" id="IPR000101">
    <property type="entry name" value="GGT_peptidase"/>
</dbReference>
<dbReference type="Gene3D" id="1.10.246.130">
    <property type="match status" value="1"/>
</dbReference>
<gene>
    <name evidence="13" type="ORF">VIBC2010_05569</name>
</gene>
<accession>E3BF05</accession>
<dbReference type="InterPro" id="IPR043138">
    <property type="entry name" value="GGT_lsub"/>
</dbReference>
<dbReference type="PRINTS" id="PR01210">
    <property type="entry name" value="GGTRANSPTASE"/>
</dbReference>
<dbReference type="InterPro" id="IPR051792">
    <property type="entry name" value="GGT_bact"/>
</dbReference>
<name>E3BF05_9VIBR</name>
<sequence>MQWKLKVMAVSLLASSCASWADQAADSVAPEASSGFENKQLVTAKDWMITAANPVATQAGADILAQGGNAIDAMVTTQLMLGLVEPQSSGIGGGAFLVYWDAKQKKLTTFDGRETAPLDATPTLFQDEKGNPLDFYDAVVGGRSVATPGTIQLLWDTHQKYGQLKWADLIKPVVKVAEQGFTISPRLATLIEKDAERLSRFPTTKAYFFNDDGSAKSAGTVLKNPAYAATLSAVANDGAKAFYQGKTAKNIIATVQNATGNPGVLAQKDFDAYSIKQREPVCSAYQSYDICGMGPPSSGALTVGQILSITEQFDLKKWGPNNVNSWQVIADASLLAFADRGMYMADEDFVPMPTHGLLDKEYLKQRAELIKPGKALTQASAGTPPWQYALQQSPDESIELPSTSHFNVVDKQGNVVSMTTTIENAFGSRLMVDGFLLNNELTDFSFRTHNEGRPIANRLEPGKRPRSSMAPTIIMKEGQPYMAIGSPGGSRIIGYVAQAIISHVQWGMNIQQATNQPHILNRFGTVDIEQGTYAESFRAPLEKMGFKVNVRDLNSGIHAILLQAGQLQGSADPRREGVAIGQ</sequence>
<feature type="binding site" evidence="10">
    <location>
        <position position="443"/>
    </location>
    <ligand>
        <name>L-glutamate</name>
        <dbReference type="ChEBI" id="CHEBI:29985"/>
    </ligand>
</feature>
<comment type="subunit">
    <text evidence="11">This enzyme consists of two polypeptide chains, which are synthesized in precursor form from a single polypeptide.</text>
</comment>
<evidence type="ECO:0000256" key="9">
    <source>
        <dbReference type="PIRSR" id="PIRSR600101-1"/>
    </source>
</evidence>
<dbReference type="Gene3D" id="3.60.20.40">
    <property type="match status" value="1"/>
</dbReference>
<reference evidence="13 14" key="1">
    <citation type="journal article" date="2012" name="Int. J. Syst. Evol. Microbiol.">
        <title>Vibrio caribbeanicus sp. nov., isolated from the marine sponge Scleritoderma cyanea.</title>
        <authorList>
            <person name="Hoffmann M."/>
            <person name="Monday S.R."/>
            <person name="Allard M.W."/>
            <person name="Strain E.A."/>
            <person name="Whittaker P."/>
            <person name="Naum M."/>
            <person name="McCarthy P.J."/>
            <person name="Lopez J.V."/>
            <person name="Fischer M."/>
            <person name="Brown E.W."/>
        </authorList>
    </citation>
    <scope>NUCLEOTIDE SEQUENCE [LARGE SCALE GENOMIC DNA]</scope>
    <source>
        <strain evidence="13 14">ATCC BAA-2122</strain>
    </source>
</reference>
<keyword evidence="6 11" id="KW-0865">Zymogen</keyword>
<keyword evidence="5 11" id="KW-0378">Hydrolase</keyword>
<dbReference type="PANTHER" id="PTHR43199:SF1">
    <property type="entry name" value="GLUTATHIONE HYDROLASE PROENZYME"/>
    <property type="match status" value="1"/>
</dbReference>
<keyword evidence="12" id="KW-0732">Signal</keyword>
<keyword evidence="14" id="KW-1185">Reference proteome</keyword>
<dbReference type="UniPathway" id="UPA00204"/>
<evidence type="ECO:0000313" key="14">
    <source>
        <dbReference type="Proteomes" id="UP000002943"/>
    </source>
</evidence>
<comment type="similarity">
    <text evidence="3 11">Belongs to the gamma-glutamyltransferase family.</text>
</comment>
<evidence type="ECO:0000313" key="13">
    <source>
        <dbReference type="EMBL" id="EFP98368.1"/>
    </source>
</evidence>
<dbReference type="GO" id="GO:0103068">
    <property type="term" value="F:leukotriene C4 gamma-glutamyl transferase activity"/>
    <property type="evidence" value="ECO:0007669"/>
    <property type="project" value="UniProtKB-EC"/>
</dbReference>
<comment type="catalytic activity">
    <reaction evidence="8 11">
        <text>an N-terminal (5-L-glutamyl)-[peptide] + an alpha-amino acid = 5-L-glutamyl amino acid + an N-terminal L-alpha-aminoacyl-[peptide]</text>
        <dbReference type="Rhea" id="RHEA:23904"/>
        <dbReference type="Rhea" id="RHEA-COMP:9780"/>
        <dbReference type="Rhea" id="RHEA-COMP:9795"/>
        <dbReference type="ChEBI" id="CHEBI:77644"/>
        <dbReference type="ChEBI" id="CHEBI:78597"/>
        <dbReference type="ChEBI" id="CHEBI:78599"/>
        <dbReference type="ChEBI" id="CHEBI:78608"/>
        <dbReference type="EC" id="2.3.2.2"/>
    </reaction>
</comment>
<comment type="caution">
    <text evidence="13">The sequence shown here is derived from an EMBL/GenBank/DDBJ whole genome shotgun (WGS) entry which is preliminary data.</text>
</comment>
<dbReference type="GO" id="GO:0006750">
    <property type="term" value="P:glutathione biosynthetic process"/>
    <property type="evidence" value="ECO:0007669"/>
    <property type="project" value="UniProtKB-KW"/>
</dbReference>
<comment type="pathway">
    <text evidence="11">Sulfur metabolism; glutathione metabolism.</text>
</comment>